<evidence type="ECO:0000313" key="8">
    <source>
        <dbReference type="EMBL" id="VFB16684.1"/>
    </source>
</evidence>
<dbReference type="InterPro" id="IPR002792">
    <property type="entry name" value="TRAM_dom"/>
</dbReference>
<dbReference type="EMBL" id="CAACYI010000001">
    <property type="protein sequence ID" value="VFB16684.1"/>
    <property type="molecule type" value="Genomic_DNA"/>
</dbReference>
<keyword evidence="6" id="KW-0175">Coiled coil</keyword>
<dbReference type="SUPFAM" id="SSF53335">
    <property type="entry name" value="S-adenosyl-L-methionine-dependent methyltransferases"/>
    <property type="match status" value="1"/>
</dbReference>
<dbReference type="PROSITE" id="PS01230">
    <property type="entry name" value="TRMA_1"/>
    <property type="match status" value="1"/>
</dbReference>
<feature type="binding site" evidence="4">
    <location>
        <position position="328"/>
    </location>
    <ligand>
        <name>S-adenosyl-L-methionine</name>
        <dbReference type="ChEBI" id="CHEBI:59789"/>
    </ligand>
</feature>
<dbReference type="CDD" id="cd02440">
    <property type="entry name" value="AdoMet_MTases"/>
    <property type="match status" value="1"/>
</dbReference>
<dbReference type="PANTHER" id="PTHR11061:SF30">
    <property type="entry name" value="TRNA (URACIL(54)-C(5))-METHYLTRANSFERASE"/>
    <property type="match status" value="1"/>
</dbReference>
<evidence type="ECO:0000256" key="2">
    <source>
        <dbReference type="ARBA" id="ARBA00022679"/>
    </source>
</evidence>
<evidence type="ECO:0000256" key="5">
    <source>
        <dbReference type="PROSITE-ProRule" id="PRU10015"/>
    </source>
</evidence>
<dbReference type="FunFam" id="3.40.50.150:FF:000009">
    <property type="entry name" value="23S rRNA (Uracil(1939)-C(5))-methyltransferase RlmD"/>
    <property type="match status" value="1"/>
</dbReference>
<sequence>MKEYLEGQVENMTHDGRGVVKEDRFPIFIPGALPGERILYQVTKKGKKFASGDLVEILQASPQRQEAKDPTLMPIMPLQILNAQGQKAFKENVVKQALERIAGQRNIKIKPLKTMDHPWFYRNKMTLAVKDIQGRLEFGIFGRKSHDFIPVDQTYLAEKPLEESIFKARDILRKHKIQAYDPLSKQGNLHHIILKRGHYSGETMILFVCKNETPLGDQALYQDLKAQIPQLVSIAQNKQEKDHQEILGRKTKILWGDKYLKDQLLGLSFYQSPQAFYQVNTPQTEVLYQLALDYAQLQGTERVLDAYCGLGTISLHLAKKARQVHAMEILEEAIQTAEENKKINQITNAHFQAGKAEKILPQWQKQGLEFDLALVDPPRKGLDPSFIQSLGQLAPGKIIYISCNPATLARDCKEFVDLGYQIQEVQPVDLFPQTPHVECIALIQRVKG</sequence>
<feature type="active site" description="Nucleophile" evidence="4">
    <location>
        <position position="403"/>
    </location>
</feature>
<dbReference type="AlphaFoldDB" id="A0A8H2M5B8"/>
<dbReference type="InterPro" id="IPR010280">
    <property type="entry name" value="U5_MeTrfase_fam"/>
</dbReference>
<feature type="binding site" evidence="4">
    <location>
        <position position="376"/>
    </location>
    <ligand>
        <name>S-adenosyl-L-methionine</name>
        <dbReference type="ChEBI" id="CHEBI:59789"/>
    </ligand>
</feature>
<evidence type="ECO:0000256" key="1">
    <source>
        <dbReference type="ARBA" id="ARBA00022603"/>
    </source>
</evidence>
<dbReference type="PROSITE" id="PS51687">
    <property type="entry name" value="SAM_MT_RNA_M5U"/>
    <property type="match status" value="1"/>
</dbReference>
<dbReference type="GO" id="GO:0070041">
    <property type="term" value="F:rRNA (uridine-C5-)-methyltransferase activity"/>
    <property type="evidence" value="ECO:0007669"/>
    <property type="project" value="TreeGrafter"/>
</dbReference>
<organism evidence="8 9">
    <name type="scientific">Urinicoccus massiliensis</name>
    <dbReference type="NCBI Taxonomy" id="1723382"/>
    <lineage>
        <taxon>Bacteria</taxon>
        <taxon>Bacillati</taxon>
        <taxon>Bacillota</taxon>
        <taxon>Tissierellia</taxon>
        <taxon>Tissierellales</taxon>
        <taxon>Peptoniphilaceae</taxon>
        <taxon>Urinicoccus</taxon>
    </lineage>
</organism>
<dbReference type="InterPro" id="IPR030390">
    <property type="entry name" value="MeTrfase_TrmA_AS"/>
</dbReference>
<dbReference type="Gene3D" id="2.40.50.140">
    <property type="entry name" value="Nucleic acid-binding proteins"/>
    <property type="match status" value="1"/>
</dbReference>
<dbReference type="EC" id="2.1.1.189" evidence="8"/>
<accession>A0A8H2M5B8</accession>
<comment type="caution">
    <text evidence="8">The sequence shown here is derived from an EMBL/GenBank/DDBJ whole genome shotgun (WGS) entry which is preliminary data.</text>
</comment>
<proteinExistence type="inferred from homology"/>
<dbReference type="RefSeq" id="WP_131749360.1">
    <property type="nucleotide sequence ID" value="NZ_CAACYI010000001.1"/>
</dbReference>
<comment type="similarity">
    <text evidence="4">Belongs to the class I-like SAM-binding methyltransferase superfamily. RNA M5U methyltransferase family.</text>
</comment>
<evidence type="ECO:0000256" key="6">
    <source>
        <dbReference type="SAM" id="Coils"/>
    </source>
</evidence>
<dbReference type="PROSITE" id="PS01231">
    <property type="entry name" value="TRMA_2"/>
    <property type="match status" value="1"/>
</dbReference>
<feature type="binding site" evidence="4">
    <location>
        <position position="307"/>
    </location>
    <ligand>
        <name>S-adenosyl-L-methionine</name>
        <dbReference type="ChEBI" id="CHEBI:59789"/>
    </ligand>
</feature>
<keyword evidence="2 4" id="KW-0808">Transferase</keyword>
<dbReference type="SUPFAM" id="SSF50249">
    <property type="entry name" value="Nucleic acid-binding proteins"/>
    <property type="match status" value="1"/>
</dbReference>
<dbReference type="Pfam" id="PF05958">
    <property type="entry name" value="tRNA_U5-meth_tr"/>
    <property type="match status" value="1"/>
</dbReference>
<keyword evidence="3 4" id="KW-0949">S-adenosyl-L-methionine</keyword>
<dbReference type="InterPro" id="IPR029063">
    <property type="entry name" value="SAM-dependent_MTases_sf"/>
</dbReference>
<dbReference type="FunFam" id="2.40.50.1070:FF:000003">
    <property type="entry name" value="23S rRNA (Uracil-5-)-methyltransferase RumA"/>
    <property type="match status" value="1"/>
</dbReference>
<feature type="coiled-coil region" evidence="6">
    <location>
        <begin position="320"/>
        <end position="347"/>
    </location>
</feature>
<dbReference type="PROSITE" id="PS50926">
    <property type="entry name" value="TRAM"/>
    <property type="match status" value="1"/>
</dbReference>
<keyword evidence="9" id="KW-1185">Reference proteome</keyword>
<dbReference type="InterPro" id="IPR012340">
    <property type="entry name" value="NA-bd_OB-fold"/>
</dbReference>
<reference evidence="8 9" key="1">
    <citation type="submission" date="2019-02" db="EMBL/GenBank/DDBJ databases">
        <authorList>
            <consortium name="Pathogen Informatics"/>
        </authorList>
    </citation>
    <scope>NUCLEOTIDE SEQUENCE [LARGE SCALE GENOMIC DNA]</scope>
    <source>
        <strain evidence="8 9">3012STDY7089603</strain>
    </source>
</reference>
<feature type="domain" description="TRAM" evidence="7">
    <location>
        <begin position="1"/>
        <end position="56"/>
    </location>
</feature>
<dbReference type="InterPro" id="IPR030391">
    <property type="entry name" value="MeTrfase_TrmA_CS"/>
</dbReference>
<name>A0A8H2M5B8_9FIRM</name>
<dbReference type="NCBIfam" id="TIGR00479">
    <property type="entry name" value="rumA"/>
    <property type="match status" value="1"/>
</dbReference>
<dbReference type="Gene3D" id="3.40.50.150">
    <property type="entry name" value="Vaccinia Virus protein VP39"/>
    <property type="match status" value="1"/>
</dbReference>
<protein>
    <submittedName>
        <fullName evidence="8">23S rRNA (Uracil-C(5))-methyltransferase RlmCD</fullName>
        <ecNumber evidence="8">2.1.1.189</ecNumber>
    </submittedName>
</protein>
<feature type="binding site" evidence="4">
    <location>
        <position position="278"/>
    </location>
    <ligand>
        <name>S-adenosyl-L-methionine</name>
        <dbReference type="ChEBI" id="CHEBI:59789"/>
    </ligand>
</feature>
<evidence type="ECO:0000256" key="3">
    <source>
        <dbReference type="ARBA" id="ARBA00022691"/>
    </source>
</evidence>
<feature type="active site" evidence="5">
    <location>
        <position position="403"/>
    </location>
</feature>
<dbReference type="GO" id="GO:0070475">
    <property type="term" value="P:rRNA base methylation"/>
    <property type="evidence" value="ECO:0007669"/>
    <property type="project" value="TreeGrafter"/>
</dbReference>
<gene>
    <name evidence="8" type="primary">rlmCD</name>
    <name evidence="8" type="ORF">NCTC13150_01234</name>
</gene>
<keyword evidence="1 4" id="KW-0489">Methyltransferase</keyword>
<evidence type="ECO:0000256" key="4">
    <source>
        <dbReference type="PROSITE-ProRule" id="PRU01024"/>
    </source>
</evidence>
<dbReference type="PANTHER" id="PTHR11061">
    <property type="entry name" value="RNA M5U METHYLTRANSFERASE"/>
    <property type="match status" value="1"/>
</dbReference>
<dbReference type="Proteomes" id="UP000377798">
    <property type="component" value="Unassembled WGS sequence"/>
</dbReference>
<dbReference type="Gene3D" id="2.40.50.1070">
    <property type="match status" value="1"/>
</dbReference>
<evidence type="ECO:0000313" key="9">
    <source>
        <dbReference type="Proteomes" id="UP000377798"/>
    </source>
</evidence>
<evidence type="ECO:0000259" key="7">
    <source>
        <dbReference type="PROSITE" id="PS50926"/>
    </source>
</evidence>